<gene>
    <name evidence="3" type="ORF">BN1205_092260</name>
</gene>
<feature type="region of interest" description="Disordered" evidence="1">
    <location>
        <begin position="2285"/>
        <end position="2308"/>
    </location>
</feature>
<feature type="compositionally biased region" description="Basic and acidic residues" evidence="1">
    <location>
        <begin position="2743"/>
        <end position="2756"/>
    </location>
</feature>
<feature type="region of interest" description="Disordered" evidence="1">
    <location>
        <begin position="1622"/>
        <end position="1646"/>
    </location>
</feature>
<feature type="compositionally biased region" description="Basic and acidic residues" evidence="1">
    <location>
        <begin position="1697"/>
        <end position="1722"/>
    </location>
</feature>
<evidence type="ECO:0000259" key="2">
    <source>
        <dbReference type="PROSITE" id="PS51286"/>
    </source>
</evidence>
<feature type="region of interest" description="Disordered" evidence="1">
    <location>
        <begin position="249"/>
        <end position="288"/>
    </location>
</feature>
<feature type="region of interest" description="Disordered" evidence="1">
    <location>
        <begin position="926"/>
        <end position="955"/>
    </location>
</feature>
<feature type="domain" description="RAP" evidence="2">
    <location>
        <begin position="2531"/>
        <end position="2593"/>
    </location>
</feature>
<feature type="compositionally biased region" description="Basic and acidic residues" evidence="1">
    <location>
        <begin position="1828"/>
        <end position="1839"/>
    </location>
</feature>
<feature type="compositionally biased region" description="Basic and acidic residues" evidence="1">
    <location>
        <begin position="2707"/>
        <end position="2719"/>
    </location>
</feature>
<feature type="region of interest" description="Disordered" evidence="1">
    <location>
        <begin position="1931"/>
        <end position="1993"/>
    </location>
</feature>
<dbReference type="EMBL" id="LN714495">
    <property type="protein sequence ID" value="CEL73304.1"/>
    <property type="molecule type" value="Genomic_DNA"/>
</dbReference>
<feature type="region of interest" description="Disordered" evidence="1">
    <location>
        <begin position="547"/>
        <end position="575"/>
    </location>
</feature>
<feature type="compositionally biased region" description="Basic and acidic residues" evidence="1">
    <location>
        <begin position="1436"/>
        <end position="1446"/>
    </location>
</feature>
<organism evidence="3">
    <name type="scientific">Toxoplasma gondii (strain ATCC 50861 / VEG)</name>
    <dbReference type="NCBI Taxonomy" id="432359"/>
    <lineage>
        <taxon>Eukaryota</taxon>
        <taxon>Sar</taxon>
        <taxon>Alveolata</taxon>
        <taxon>Apicomplexa</taxon>
        <taxon>Conoidasida</taxon>
        <taxon>Coccidia</taxon>
        <taxon>Eucoccidiorida</taxon>
        <taxon>Eimeriorina</taxon>
        <taxon>Sarcocystidae</taxon>
        <taxon>Toxoplasma</taxon>
    </lineage>
</organism>
<accession>A0A0F7UW79</accession>
<feature type="compositionally biased region" description="Basic and acidic residues" evidence="1">
    <location>
        <begin position="1665"/>
        <end position="1686"/>
    </location>
</feature>
<dbReference type="InterPro" id="IPR013584">
    <property type="entry name" value="RAP"/>
</dbReference>
<feature type="compositionally biased region" description="Basic and acidic residues" evidence="1">
    <location>
        <begin position="2333"/>
        <end position="2350"/>
    </location>
</feature>
<dbReference type="Pfam" id="PF08373">
    <property type="entry name" value="RAP"/>
    <property type="match status" value="1"/>
</dbReference>
<feature type="compositionally biased region" description="Low complexity" evidence="1">
    <location>
        <begin position="94"/>
        <end position="118"/>
    </location>
</feature>
<reference evidence="3" key="1">
    <citation type="journal article" date="2015" name="PLoS ONE">
        <title>Comprehensive Evaluation of Toxoplasma gondii VEG and Neospora caninum LIV Genomes with Tachyzoite Stage Transcriptome and Proteome Defines Novel Transcript Features.</title>
        <authorList>
            <person name="Ramaprasad A."/>
            <person name="Mourier T."/>
            <person name="Naeem R."/>
            <person name="Malas T.B."/>
            <person name="Moussa E."/>
            <person name="Panigrahi A."/>
            <person name="Vermont S.J."/>
            <person name="Otto T.D."/>
            <person name="Wastling J."/>
            <person name="Pain A."/>
        </authorList>
    </citation>
    <scope>NUCLEOTIDE SEQUENCE</scope>
    <source>
        <strain evidence="3">VEG</strain>
    </source>
</reference>
<feature type="compositionally biased region" description="Basic and acidic residues" evidence="1">
    <location>
        <begin position="76"/>
        <end position="91"/>
    </location>
</feature>
<feature type="region of interest" description="Disordered" evidence="1">
    <location>
        <begin position="2672"/>
        <end position="2756"/>
    </location>
</feature>
<feature type="region of interest" description="Disordered" evidence="1">
    <location>
        <begin position="1380"/>
        <end position="1451"/>
    </location>
</feature>
<feature type="region of interest" description="Disordered" evidence="1">
    <location>
        <begin position="796"/>
        <end position="815"/>
    </location>
</feature>
<feature type="compositionally biased region" description="Basic and acidic residues" evidence="1">
    <location>
        <begin position="796"/>
        <end position="813"/>
    </location>
</feature>
<feature type="compositionally biased region" description="Basic and acidic residues" evidence="1">
    <location>
        <begin position="932"/>
        <end position="945"/>
    </location>
</feature>
<feature type="region of interest" description="Disordered" evidence="1">
    <location>
        <begin position="30"/>
        <end position="173"/>
    </location>
</feature>
<feature type="region of interest" description="Disordered" evidence="1">
    <location>
        <begin position="1156"/>
        <end position="1203"/>
    </location>
</feature>
<dbReference type="PANTHER" id="PTHR48125">
    <property type="entry name" value="LP07818P1"/>
    <property type="match status" value="1"/>
</dbReference>
<evidence type="ECO:0000256" key="1">
    <source>
        <dbReference type="SAM" id="MobiDB-lite"/>
    </source>
</evidence>
<feature type="region of interest" description="Disordered" evidence="1">
    <location>
        <begin position="1318"/>
        <end position="1347"/>
    </location>
</feature>
<feature type="compositionally biased region" description="Polar residues" evidence="1">
    <location>
        <begin position="1018"/>
        <end position="1029"/>
    </location>
</feature>
<dbReference type="PANTHER" id="PTHR48125:SF12">
    <property type="entry name" value="AT HOOK TRANSCRIPTION FACTOR FAMILY-RELATED"/>
    <property type="match status" value="1"/>
</dbReference>
<feature type="compositionally biased region" description="Basic and acidic residues" evidence="1">
    <location>
        <begin position="2285"/>
        <end position="2302"/>
    </location>
</feature>
<protein>
    <submittedName>
        <fullName evidence="3">RAP domain-containing protein</fullName>
    </submittedName>
</protein>
<feature type="compositionally biased region" description="Low complexity" evidence="1">
    <location>
        <begin position="1172"/>
        <end position="1182"/>
    </location>
</feature>
<feature type="compositionally biased region" description="Basic and acidic residues" evidence="1">
    <location>
        <begin position="2068"/>
        <end position="2081"/>
    </location>
</feature>
<sequence>MAQFASKTLGARSFAPCVSGGLRVFSCSKRQESSLATRGEKAAPHPARAPLLTSAVFARQPARIRSPPPRILGTDPQERKRDRNFRGRLRDTQSPSSLSPSPASSSPPHDASSSLSVSRAEGGRPWSSLEKRRALERSGESERGERRRPESRSQNARDRDFQLAHARQKANGKEQNICAITSALCREASRHAARGDAALFLATLSAAAHSAERPIEVSQTLHVLATVFACKKGRRKVVFPLPASTVCATDPAPPPDAQPKTEATARLPGSGEAEVTGREEGNTTEQAALPEEVEQLLRLLAEKATQRLELMEPKSICIVASAFTLLRRFPPRDLAVGLLKTFPTFLPINANGYDLTCVASFLATFPRQICATVDEVNSLQASRLPLPAPGSSSSLSSSSSLVAASLLPPYPALWQDILVRLPHELAALSPIAVAGLLHASCSLSLSLSSPVSSSPSTEEARASWASLLDTQRVVHRDIVLFLKQGDRCAPLSSSTSLSPPSPPAVRASFSPAWGGGAGSPECGGDSLSYHWRTLENQSQILRFLGEDGVATPPRSGEGPALAASPSSPSSLSSPLSSPLSSVSARSLATLWLSEVLRLLQIQLLRRVPQILGTAKPQQISNIAHDLQCLGFLAPVLRPLASSRPEAPVPPSGLKLFDQLLEAATANLADFSSRDFAVFLSAVSRVVESLKVQESLFLPFPEERSSSSPTLSLPKAAKNPELDSLEAREAAAQAASVASALRRLDGSGLLGTSLLSVLPRATAKDLRALISALPRVWHFRDRMLAQRLKLRTLAPRGDAKRGLDREKKPEKGGAETRLQTELSGLLGEGPSSRQRMQELALLHSLLHRLHAGRQIQELDPKELAGLALDVARLRPFALETAAAAASTAVDAKQHLVEETLSAICRAIHDRLGAIYLAGRAGNSLAREASGLADRGDKKGDTFRDLGDASDPPGPRLGAQAMTALMSALLHASSSKLLSLESQRPSELLLEKTRFPLSLALLSRDLLESLRPRRSPTRRQTPQEGDTSASQEAAGALALRGTDDALETYAACLLRRERVLSSCPAEKRRDSKSPRDAFFSSFSPLSSSSSRSFPFASSSDLLLSPEEAAAAGPSADPQVGPVALSTVCSALAHFHKLGGFPDSGCFRAAADAHVREFSHVEDGDRDGDARQLEGSEGTSASGEELFPGKETRCSNPEQPGLPRHSSTLFSFPNSFPFPLLSWESLESPSSVHPGSGLPSSSLSSSLHGSIPSSLLAPSSSRSPVSPVPCCLSSVSSNLLPWLLFRSLQQLPAFQPRDILAVLEMLSVLGPPPVSLPREFGVLDGEAGSSENGRRGANESREASDGGVHAELQTSGLRREALQAALVASLLRAAAARLRLLPSEPSDDVDSDSPSLLPPFSPSGEEQQLERPVESGEDPAEARGVSPGLLRTTGGAIDENNRKKVENRRPSHGIAELPFDPPASLFRPLLLHFYLLLPSYSLSDLLRALASFAIHRPCFLVALEVAASHSEAAASPAYLPSLLPSPRLSSHESFCARRDASPAARAPILLPGEDDGEALEILVADVWRHVRWKLPRHSLSASQLVQMSDLFLFLEKELERKRTRQNGASLSHSCFDRCEGREGEPVARRDTLRAQKSLPQQQQRLSPGAWRKFVKIGDAIHDRFAAFKVQEGDERGEERSDGGEVQEQRGEEEEETDCGAEGRESPQLRRDEEARASVPRDETKRWTPGIGEGKEAAAEATGRDASTQALAKRRRREERLRGEREEETVELWCRALHIWGQAGCRDMPFLSFAISRLKRTLLRARVARAAEAQNGRRLGSEAADGTGRSTEATEARRLDAARVAETGDALEGASLSSSREDAKTEESRRSRGNGRGKEVDVSPFEKVDLLVDAAFGLSRLGCTTTTAHPHLNATANEVLEILFEDIFAALRPGTHAAKAKQTDEGSSTPHTEPEGMPDSETHALRELNNSVSLSPLSSSPNSSSQPSSSASSAVSSSPSSLFSAPSSFASALAASPSEAAVPPLPFERAIRLLAAFLLWRPPSILGRRVAVEFLSLFRGYPQMSRVLDDMRSDPRRRLRSQESKRARRGVGRRSEVERERAAGTFEGAREVNEFQNASVQQRTANLLRLFTARCVFDWNLSADSLLQWNSFSRNSPLFEVAERDGRRLERLGAARGGREAPEERTGSLEAAEVYVQLLRSLGRFERESDGKTKAASEVDVWGEDEAELGVVDSGEVRKAGDLCEADIVDKTLLASRAHEVSKRNEIVCLLRRLHRKFVTHLSPASFSETRRHALSTKEENKEKSPDQAAVQTRETNAPHWLFGGAASGKAFFSPTEEGREKNEKQREEDCCGVRKKGDGVDAFLSQREEAGQVENAESSREKAPGFIFAFDEHAAVFDDTASDDEESLIFSSSQDFSPLSGAARNDADSSQQSKLRAQEKLPLFTQGAQTSFPAVAASPGGTEGEAGSAFRASRKNAVKLHADASSLTELEREVLRNLQKLSSHLLSPARKLHLQTSVYAPPYTLPLVDSTYRIAFEIATPENFFRDPEGAEIELTAWTSLRHELLHAQGWCVVAIPHFEWTALPDRLTRLRYLQRQLLKAVLSRNSPSLPSGGFSCSSSAFATVSSSVATSHSSFLHSSPSTLSSSLSPSSPAAALSSSPSLWCGQETPWSGEAERRGEWIASEPVRNTFDSAEPRLRASELPGGSLLRENDGFAETRENLFAKLGGKRVGRREEQRRRPPASEAPRRRDEAATDKGR</sequence>
<evidence type="ECO:0000313" key="3">
    <source>
        <dbReference type="EMBL" id="CEL73304.1"/>
    </source>
</evidence>
<proteinExistence type="predicted"/>
<feature type="compositionally biased region" description="Basic and acidic residues" evidence="1">
    <location>
        <begin position="1855"/>
        <end position="1877"/>
    </location>
</feature>
<name>A0A0F7UW79_TOXGV</name>
<dbReference type="PROSITE" id="PS51286">
    <property type="entry name" value="RAP"/>
    <property type="match status" value="1"/>
</dbReference>
<feature type="compositionally biased region" description="Basic and acidic residues" evidence="1">
    <location>
        <begin position="1329"/>
        <end position="1341"/>
    </location>
</feature>
<feature type="compositionally biased region" description="Low complexity" evidence="1">
    <location>
        <begin position="1967"/>
        <end position="1993"/>
    </location>
</feature>
<feature type="region of interest" description="Disordered" evidence="1">
    <location>
        <begin position="2068"/>
        <end position="2096"/>
    </location>
</feature>
<feature type="compositionally biased region" description="Basic and acidic residues" evidence="1">
    <location>
        <begin position="1156"/>
        <end position="1171"/>
    </location>
</feature>
<dbReference type="SMART" id="SM00952">
    <property type="entry name" value="RAP"/>
    <property type="match status" value="1"/>
</dbReference>
<feature type="compositionally biased region" description="Low complexity" evidence="1">
    <location>
        <begin position="559"/>
        <end position="575"/>
    </location>
</feature>
<feature type="region of interest" description="Disordered" evidence="1">
    <location>
        <begin position="2329"/>
        <end position="2350"/>
    </location>
</feature>
<feature type="region of interest" description="Disordered" evidence="1">
    <location>
        <begin position="1665"/>
        <end position="1758"/>
    </location>
</feature>
<feature type="compositionally biased region" description="Basic and acidic residues" evidence="1">
    <location>
        <begin position="129"/>
        <end position="162"/>
    </location>
</feature>
<feature type="region of interest" description="Disordered" evidence="1">
    <location>
        <begin position="1008"/>
        <end position="1030"/>
    </location>
</feature>
<feature type="region of interest" description="Disordered" evidence="1">
    <location>
        <begin position="1807"/>
        <end position="1877"/>
    </location>
</feature>